<sequence>MASVSIQSTSNVFKLASEFQKRIGTTDRGKDYEHTYIAILILKLLNDDKVQNWKVSSNDSKFGAFDDVVVEIKLQHETQTQLYAVQLKHSENQIVKSRDLVSPKENFSIPKYHDDFHDNKKCLSSTCGQALPKILTKVTFQEISDVKKKYQLRLKWIGAKNDFYGEDKEVSKLVWLLGKCPLVVDGSPEIYKAKVNCNGENLVILDDIVDNSDVQFQNLSDLKRHTQLFEDVLNSCTYSLEGPPETPLKSLIEMCDDTIDKLITADKILQMLNGPLVIGKKKETLPPSHIQRRLTKVLIEFGFLETIDDDSVAVVGGVPNISKFKQRLHNIEVIDINIVHEDPLDKKFIYNENSDYNIHESELGADEDDITLICANPGMGKSTLMKSLGGGTSSTSWFKEHILLESDNDDVWYSEVVKTMINCHKFQLVWDGLDEVSDQSLDAILRLVETIPSEQMTETFGKIKDNITTFSNNDILGIPLQIYMLTELLSRNEQKYLGLIDGVFTILDLYEHFVEEKFLIFYQDKNKQDLTIDHNYQKYLNKKIKTVNNYVNVAFHLYLADVFTKIVTRFFGYSNEVSNVLKKIGTKGDSVGFLQANSRNDFEFTHNSYGEYFAALHLFKNQSRKAKDKTFISDGRFSNIRFFLDLMLTKKSRGFVAVLYKNPKLLAQCTQDDLNHKDVIGRDILEVSCSWSRTYPLVKIDDLMIDDCFKDEWISGSNIRTKSLDHRSISKLFLQVQNTLALSTKFLLIFLPFLIPVFDKDDFQHDYLHSVLYYAVRFDVSAVLKSDDDSSLVNAFHKVNPQSVLTLALRYRSLNVVKDMLETKCSFDDLITSIDFVFANFRTEFNIIVVFLKRLPNFGVQLMKYLRNKPLSGFLELLLVISAEVKELDSDGRLPIHYACEEERVDLLKLLVENGADVGVFDGHGSLPIHLACQRKCREIVELLLPLHYACESKRVDFVQILVENGADVDAPDSTGCLPIHFACQHDYKEILKLLAKRGANSNTRDTNNRLPIHYDVRIDGQTYYHSW</sequence>
<feature type="repeat" description="ANK" evidence="3">
    <location>
        <begin position="891"/>
        <end position="923"/>
    </location>
</feature>
<dbReference type="InterPro" id="IPR002110">
    <property type="entry name" value="Ankyrin_rpt"/>
</dbReference>
<proteinExistence type="predicted"/>
<dbReference type="SMART" id="SM00248">
    <property type="entry name" value="ANK"/>
    <property type="match status" value="4"/>
</dbReference>
<dbReference type="EMBL" id="JALNTZ010000001">
    <property type="protein sequence ID" value="KAJ3666965.1"/>
    <property type="molecule type" value="Genomic_DNA"/>
</dbReference>
<dbReference type="AlphaFoldDB" id="A0AA38MPX9"/>
<dbReference type="Proteomes" id="UP001168821">
    <property type="component" value="Unassembled WGS sequence"/>
</dbReference>
<protein>
    <submittedName>
        <fullName evidence="4">Uncharacterized protein</fullName>
    </submittedName>
</protein>
<dbReference type="PROSITE" id="PS50297">
    <property type="entry name" value="ANK_REP_REGION"/>
    <property type="match status" value="3"/>
</dbReference>
<feature type="repeat" description="ANK" evidence="3">
    <location>
        <begin position="975"/>
        <end position="1007"/>
    </location>
</feature>
<dbReference type="PANTHER" id="PTHR24198">
    <property type="entry name" value="ANKYRIN REPEAT AND PROTEIN KINASE DOMAIN-CONTAINING PROTEIN"/>
    <property type="match status" value="1"/>
</dbReference>
<keyword evidence="1" id="KW-0677">Repeat</keyword>
<name>A0AA38MPX9_9CUCU</name>
<evidence type="ECO:0000256" key="3">
    <source>
        <dbReference type="PROSITE-ProRule" id="PRU00023"/>
    </source>
</evidence>
<dbReference type="PANTHER" id="PTHR24198:SF165">
    <property type="entry name" value="ANKYRIN REPEAT-CONTAINING PROTEIN-RELATED"/>
    <property type="match status" value="1"/>
</dbReference>
<evidence type="ECO:0000256" key="2">
    <source>
        <dbReference type="ARBA" id="ARBA00023043"/>
    </source>
</evidence>
<dbReference type="Pfam" id="PF12796">
    <property type="entry name" value="Ank_2"/>
    <property type="match status" value="2"/>
</dbReference>
<evidence type="ECO:0000313" key="5">
    <source>
        <dbReference type="Proteomes" id="UP001168821"/>
    </source>
</evidence>
<evidence type="ECO:0000313" key="4">
    <source>
        <dbReference type="EMBL" id="KAJ3666965.1"/>
    </source>
</evidence>
<dbReference type="PROSITE" id="PS50088">
    <property type="entry name" value="ANK_REPEAT"/>
    <property type="match status" value="3"/>
</dbReference>
<reference evidence="4" key="1">
    <citation type="journal article" date="2023" name="G3 (Bethesda)">
        <title>Whole genome assemblies of Zophobas morio and Tenebrio molitor.</title>
        <authorList>
            <person name="Kaur S."/>
            <person name="Stinson S.A."/>
            <person name="diCenzo G.C."/>
        </authorList>
    </citation>
    <scope>NUCLEOTIDE SEQUENCE</scope>
    <source>
        <strain evidence="4">QUZm001</strain>
    </source>
</reference>
<comment type="caution">
    <text evidence="4">The sequence shown here is derived from an EMBL/GenBank/DDBJ whole genome shotgun (WGS) entry which is preliminary data.</text>
</comment>
<dbReference type="InterPro" id="IPR036770">
    <property type="entry name" value="Ankyrin_rpt-contain_sf"/>
</dbReference>
<accession>A0AA38MPX9</accession>
<keyword evidence="2 3" id="KW-0040">ANK repeat</keyword>
<keyword evidence="5" id="KW-1185">Reference proteome</keyword>
<dbReference type="Gene3D" id="1.25.40.20">
    <property type="entry name" value="Ankyrin repeat-containing domain"/>
    <property type="match status" value="1"/>
</dbReference>
<dbReference type="SUPFAM" id="SSF48403">
    <property type="entry name" value="Ankyrin repeat"/>
    <property type="match status" value="1"/>
</dbReference>
<gene>
    <name evidence="4" type="ORF">Zmor_002381</name>
</gene>
<evidence type="ECO:0000256" key="1">
    <source>
        <dbReference type="ARBA" id="ARBA00022737"/>
    </source>
</evidence>
<organism evidence="4 5">
    <name type="scientific">Zophobas morio</name>
    <dbReference type="NCBI Taxonomy" id="2755281"/>
    <lineage>
        <taxon>Eukaryota</taxon>
        <taxon>Metazoa</taxon>
        <taxon>Ecdysozoa</taxon>
        <taxon>Arthropoda</taxon>
        <taxon>Hexapoda</taxon>
        <taxon>Insecta</taxon>
        <taxon>Pterygota</taxon>
        <taxon>Neoptera</taxon>
        <taxon>Endopterygota</taxon>
        <taxon>Coleoptera</taxon>
        <taxon>Polyphaga</taxon>
        <taxon>Cucujiformia</taxon>
        <taxon>Tenebrionidae</taxon>
        <taxon>Zophobas</taxon>
    </lineage>
</organism>
<feature type="repeat" description="ANK" evidence="3">
    <location>
        <begin position="942"/>
        <end position="974"/>
    </location>
</feature>